<dbReference type="EMBL" id="CP136895">
    <property type="protein sequence ID" value="WOL10676.1"/>
    <property type="molecule type" value="Genomic_DNA"/>
</dbReference>
<organism evidence="2 3">
    <name type="scientific">Canna indica</name>
    <name type="common">Indian-shot</name>
    <dbReference type="NCBI Taxonomy" id="4628"/>
    <lineage>
        <taxon>Eukaryota</taxon>
        <taxon>Viridiplantae</taxon>
        <taxon>Streptophyta</taxon>
        <taxon>Embryophyta</taxon>
        <taxon>Tracheophyta</taxon>
        <taxon>Spermatophyta</taxon>
        <taxon>Magnoliopsida</taxon>
        <taxon>Liliopsida</taxon>
        <taxon>Zingiberales</taxon>
        <taxon>Cannaceae</taxon>
        <taxon>Canna</taxon>
    </lineage>
</organism>
<reference evidence="2 3" key="1">
    <citation type="submission" date="2023-10" db="EMBL/GenBank/DDBJ databases">
        <title>Chromosome-scale genome assembly provides insights into flower coloration mechanisms of Canna indica.</title>
        <authorList>
            <person name="Li C."/>
        </authorList>
    </citation>
    <scope>NUCLEOTIDE SEQUENCE [LARGE SCALE GENOMIC DNA]</scope>
    <source>
        <tissue evidence="2">Flower</tissue>
    </source>
</reference>
<dbReference type="Proteomes" id="UP001327560">
    <property type="component" value="Chromosome 6"/>
</dbReference>
<evidence type="ECO:0000256" key="1">
    <source>
        <dbReference type="SAM" id="MobiDB-lite"/>
    </source>
</evidence>
<keyword evidence="3" id="KW-1185">Reference proteome</keyword>
<evidence type="ECO:0000313" key="3">
    <source>
        <dbReference type="Proteomes" id="UP001327560"/>
    </source>
</evidence>
<gene>
    <name evidence="2" type="ORF">Cni_G19435</name>
</gene>
<dbReference type="AlphaFoldDB" id="A0AAQ3KRE6"/>
<name>A0AAQ3KRE6_9LILI</name>
<sequence length="307" mass="33990">MPPLHNNSKNIWGQGISLSQPSLRLEESDGGPVDKDGNHGVTDAGLNPQDPGFNKPKTFQGVKEKWSVHAVVGIYFEAGLGSTRGRKFRTSSLAKRMLSVILRPLMNADWLPEMISGMTTCKRRVRIEDRNDIVSQVKKRNGSQMFQSYQQSQSWGLDLLFRNIAYPMLGAQVWFSSVSSFMKKHGISSDRELSSLHQSIGGGITTCERLCEFMATGTARISSRTAGAVEVEPAGSRIKAQEGYSDWWPGSIMTSPELTADSNSKPGSSNQTFLKEIRHREEGAEFTPSKIQFLSSFAFCDSRLECV</sequence>
<feature type="compositionally biased region" description="Basic and acidic residues" evidence="1">
    <location>
        <begin position="24"/>
        <end position="38"/>
    </location>
</feature>
<feature type="region of interest" description="Disordered" evidence="1">
    <location>
        <begin position="22"/>
        <end position="54"/>
    </location>
</feature>
<proteinExistence type="predicted"/>
<protein>
    <submittedName>
        <fullName evidence="2">Uncharacterized protein</fullName>
    </submittedName>
</protein>
<evidence type="ECO:0000313" key="2">
    <source>
        <dbReference type="EMBL" id="WOL10676.1"/>
    </source>
</evidence>
<accession>A0AAQ3KRE6</accession>